<dbReference type="eggNOG" id="COG0824">
    <property type="taxonomic scope" value="Bacteria"/>
</dbReference>
<dbReference type="GO" id="GO:0047617">
    <property type="term" value="F:fatty acyl-CoA hydrolase activity"/>
    <property type="evidence" value="ECO:0007669"/>
    <property type="project" value="TreeGrafter"/>
</dbReference>
<dbReference type="PANTHER" id="PTHR31793:SF24">
    <property type="entry name" value="LONG-CHAIN ACYL-COA THIOESTERASE FADM"/>
    <property type="match status" value="1"/>
</dbReference>
<protein>
    <submittedName>
        <fullName evidence="1">Putative thioesterase</fullName>
    </submittedName>
</protein>
<dbReference type="OrthoDB" id="9799036at2"/>
<evidence type="ECO:0000313" key="1">
    <source>
        <dbReference type="EMBL" id="EID53035.1"/>
    </source>
</evidence>
<organism evidence="1 2">
    <name type="scientific">Saccharomonospora xinjiangensis XJ-54</name>
    <dbReference type="NCBI Taxonomy" id="882086"/>
    <lineage>
        <taxon>Bacteria</taxon>
        <taxon>Bacillati</taxon>
        <taxon>Actinomycetota</taxon>
        <taxon>Actinomycetes</taxon>
        <taxon>Pseudonocardiales</taxon>
        <taxon>Pseudonocardiaceae</taxon>
        <taxon>Saccharomonospora</taxon>
    </lineage>
</organism>
<dbReference type="HOGENOM" id="CLU_101141_2_0_11"/>
<evidence type="ECO:0000313" key="2">
    <source>
        <dbReference type="Proteomes" id="UP000004691"/>
    </source>
</evidence>
<dbReference type="RefSeq" id="WP_006237143.1">
    <property type="nucleotide sequence ID" value="NZ_JH636049.1"/>
</dbReference>
<dbReference type="Proteomes" id="UP000004691">
    <property type="component" value="Unassembled WGS sequence"/>
</dbReference>
<dbReference type="Pfam" id="PF13279">
    <property type="entry name" value="4HBT_2"/>
    <property type="match status" value="1"/>
</dbReference>
<dbReference type="InterPro" id="IPR029069">
    <property type="entry name" value="HotDog_dom_sf"/>
</dbReference>
<keyword evidence="2" id="KW-1185">Reference proteome</keyword>
<dbReference type="SUPFAM" id="SSF54637">
    <property type="entry name" value="Thioesterase/thiol ester dehydrase-isomerase"/>
    <property type="match status" value="1"/>
</dbReference>
<dbReference type="PANTHER" id="PTHR31793">
    <property type="entry name" value="4-HYDROXYBENZOYL-COA THIOESTERASE FAMILY MEMBER"/>
    <property type="match status" value="1"/>
</dbReference>
<reference evidence="1 2" key="1">
    <citation type="submission" date="2012-01" db="EMBL/GenBank/DDBJ databases">
        <title>Improved High-Quality Draft sequence of Saccharomonospora xinjiangensis XJ-54.</title>
        <authorList>
            <consortium name="US DOE Joint Genome Institute"/>
            <person name="Lucas S."/>
            <person name="Han J."/>
            <person name="Lapidus A."/>
            <person name="Cheng J.-F."/>
            <person name="Goodwin L."/>
            <person name="Pitluck S."/>
            <person name="Peters L."/>
            <person name="Mikhailova N."/>
            <person name="Teshima H."/>
            <person name="Detter J.C."/>
            <person name="Han C."/>
            <person name="Tapia R."/>
            <person name="Land M."/>
            <person name="Hauser L."/>
            <person name="Kyrpides N."/>
            <person name="Ivanova N."/>
            <person name="Pagani I."/>
            <person name="Brambilla E.-M."/>
            <person name="Klenk H.-P."/>
            <person name="Woyke T."/>
        </authorList>
    </citation>
    <scope>NUCLEOTIDE SEQUENCE [LARGE SCALE GENOMIC DNA]</scope>
    <source>
        <strain evidence="1 2">XJ-54</strain>
    </source>
</reference>
<sequence>MSREASHYVAQVRPRWSDMDAFGHVNHARLVTLLEEARVPLLFGGTTASSDDAGLRRDHGRRASELSEFAKGIVVVRLHVDYRAPIVVDGRAVRVEITLADLRYASFTLDYRVRTGPAEDDTVAATAATVLAPYDLERGRPRRLSEAERAFLTEHVPSGGRV</sequence>
<dbReference type="EMBL" id="JH636049">
    <property type="protein sequence ID" value="EID53035.1"/>
    <property type="molecule type" value="Genomic_DNA"/>
</dbReference>
<dbReference type="InterPro" id="IPR050563">
    <property type="entry name" value="4-hydroxybenzoyl-CoA_TE"/>
</dbReference>
<dbReference type="AlphaFoldDB" id="I0UYT2"/>
<dbReference type="CDD" id="cd00586">
    <property type="entry name" value="4HBT"/>
    <property type="match status" value="1"/>
</dbReference>
<dbReference type="Gene3D" id="3.10.129.10">
    <property type="entry name" value="Hotdog Thioesterase"/>
    <property type="match status" value="1"/>
</dbReference>
<dbReference type="STRING" id="882086.SacxiDRAFT_0768"/>
<name>I0UYT2_9PSEU</name>
<proteinExistence type="predicted"/>
<accession>I0UYT2</accession>
<gene>
    <name evidence="1" type="ORF">SacxiDRAFT_0768</name>
</gene>